<organism evidence="2 3">
    <name type="scientific">Texcoconibacillus texcoconensis</name>
    <dbReference type="NCBI Taxonomy" id="1095777"/>
    <lineage>
        <taxon>Bacteria</taxon>
        <taxon>Bacillati</taxon>
        <taxon>Bacillota</taxon>
        <taxon>Bacilli</taxon>
        <taxon>Bacillales</taxon>
        <taxon>Bacillaceae</taxon>
        <taxon>Texcoconibacillus</taxon>
    </lineage>
</organism>
<sequence length="231" mass="26630">MNVIKSILAITTFTTLLGCTPNDTNDLDNGDTEEELQQEDEDINEETTDSDSATDTKVDRPQTKEITTYPEGMEQEDTYQLLNKADLPFTTYIREDWIKEQSESDIIRGVQLGPDGFEYISMDIVFFKEGVSDEEAMAYYEEIHTAYNNSEEAETDDLPDWALERYKLSEEPYGSVTLGEYEDYFFYIVSEYDTEAADGFAHLEAVILDEWEWKETGEPLDDESRLDKLKP</sequence>
<evidence type="ECO:0000313" key="2">
    <source>
        <dbReference type="EMBL" id="MBB5174016.1"/>
    </source>
</evidence>
<comment type="caution">
    <text evidence="2">The sequence shown here is derived from an EMBL/GenBank/DDBJ whole genome shotgun (WGS) entry which is preliminary data.</text>
</comment>
<dbReference type="AlphaFoldDB" id="A0A840QRC5"/>
<feature type="compositionally biased region" description="Acidic residues" evidence="1">
    <location>
        <begin position="25"/>
        <end position="49"/>
    </location>
</feature>
<accession>A0A840QRC5</accession>
<gene>
    <name evidence="2" type="ORF">HNQ41_002206</name>
</gene>
<name>A0A840QRC5_9BACI</name>
<dbReference type="Proteomes" id="UP000551878">
    <property type="component" value="Unassembled WGS sequence"/>
</dbReference>
<keyword evidence="3" id="KW-1185">Reference proteome</keyword>
<feature type="region of interest" description="Disordered" evidence="1">
    <location>
        <begin position="20"/>
        <end position="59"/>
    </location>
</feature>
<evidence type="ECO:0000256" key="1">
    <source>
        <dbReference type="SAM" id="MobiDB-lite"/>
    </source>
</evidence>
<dbReference type="PROSITE" id="PS51257">
    <property type="entry name" value="PROKAR_LIPOPROTEIN"/>
    <property type="match status" value="1"/>
</dbReference>
<reference evidence="2 3" key="1">
    <citation type="submission" date="2020-08" db="EMBL/GenBank/DDBJ databases">
        <title>Genomic Encyclopedia of Type Strains, Phase IV (KMG-IV): sequencing the most valuable type-strain genomes for metagenomic binning, comparative biology and taxonomic classification.</title>
        <authorList>
            <person name="Goeker M."/>
        </authorList>
    </citation>
    <scope>NUCLEOTIDE SEQUENCE [LARGE SCALE GENOMIC DNA]</scope>
    <source>
        <strain evidence="2 3">DSM 24696</strain>
    </source>
</reference>
<proteinExistence type="predicted"/>
<protein>
    <submittedName>
        <fullName evidence="2">Uncharacterized protein</fullName>
    </submittedName>
</protein>
<evidence type="ECO:0000313" key="3">
    <source>
        <dbReference type="Proteomes" id="UP000551878"/>
    </source>
</evidence>
<dbReference type="RefSeq" id="WP_184664445.1">
    <property type="nucleotide sequence ID" value="NZ_JACHHB010000009.1"/>
</dbReference>
<dbReference type="EMBL" id="JACHHB010000009">
    <property type="protein sequence ID" value="MBB5174016.1"/>
    <property type="molecule type" value="Genomic_DNA"/>
</dbReference>